<evidence type="ECO:0000313" key="1">
    <source>
        <dbReference type="EMBL" id="KAK3222225.1"/>
    </source>
</evidence>
<organism evidence="1 2">
    <name type="scientific">Dipteronia sinensis</name>
    <dbReference type="NCBI Taxonomy" id="43782"/>
    <lineage>
        <taxon>Eukaryota</taxon>
        <taxon>Viridiplantae</taxon>
        <taxon>Streptophyta</taxon>
        <taxon>Embryophyta</taxon>
        <taxon>Tracheophyta</taxon>
        <taxon>Spermatophyta</taxon>
        <taxon>Magnoliopsida</taxon>
        <taxon>eudicotyledons</taxon>
        <taxon>Gunneridae</taxon>
        <taxon>Pentapetalae</taxon>
        <taxon>rosids</taxon>
        <taxon>malvids</taxon>
        <taxon>Sapindales</taxon>
        <taxon>Sapindaceae</taxon>
        <taxon>Hippocastanoideae</taxon>
        <taxon>Acereae</taxon>
        <taxon>Dipteronia</taxon>
    </lineage>
</organism>
<dbReference type="SUPFAM" id="SSF56219">
    <property type="entry name" value="DNase I-like"/>
    <property type="match status" value="1"/>
</dbReference>
<evidence type="ECO:0000313" key="2">
    <source>
        <dbReference type="Proteomes" id="UP001281410"/>
    </source>
</evidence>
<dbReference type="InterPro" id="IPR036691">
    <property type="entry name" value="Endo/exonu/phosph_ase_sf"/>
</dbReference>
<name>A0AAE0AR91_9ROSI</name>
<dbReference type="EMBL" id="JANJYJ010000003">
    <property type="protein sequence ID" value="KAK3222225.1"/>
    <property type="molecule type" value="Genomic_DNA"/>
</dbReference>
<comment type="caution">
    <text evidence="1">The sequence shown here is derived from an EMBL/GenBank/DDBJ whole genome shotgun (WGS) entry which is preliminary data.</text>
</comment>
<keyword evidence="2" id="KW-1185">Reference proteome</keyword>
<protein>
    <recommendedName>
        <fullName evidence="3">Endonuclease/exonuclease/phosphatase domain-containing protein</fullName>
    </recommendedName>
</protein>
<reference evidence="1" key="1">
    <citation type="journal article" date="2023" name="Plant J.">
        <title>Genome sequences and population genomics provide insights into the demographic history, inbreeding, and mutation load of two 'living fossil' tree species of Dipteronia.</title>
        <authorList>
            <person name="Feng Y."/>
            <person name="Comes H.P."/>
            <person name="Chen J."/>
            <person name="Zhu S."/>
            <person name="Lu R."/>
            <person name="Zhang X."/>
            <person name="Li P."/>
            <person name="Qiu J."/>
            <person name="Olsen K.M."/>
            <person name="Qiu Y."/>
        </authorList>
    </citation>
    <scope>NUCLEOTIDE SEQUENCE</scope>
    <source>
        <strain evidence="1">NBL</strain>
    </source>
</reference>
<proteinExistence type="predicted"/>
<evidence type="ECO:0008006" key="3">
    <source>
        <dbReference type="Google" id="ProtNLM"/>
    </source>
</evidence>
<dbReference type="PANTHER" id="PTHR33710">
    <property type="entry name" value="BNAC02G09200D PROTEIN"/>
    <property type="match status" value="1"/>
</dbReference>
<dbReference type="PANTHER" id="PTHR33710:SF62">
    <property type="entry name" value="DUF4283 DOMAIN PROTEIN"/>
    <property type="match status" value="1"/>
</dbReference>
<accession>A0AAE0AR91</accession>
<dbReference type="Gene3D" id="3.60.10.10">
    <property type="entry name" value="Endonuclease/exonuclease/phosphatase"/>
    <property type="match status" value="1"/>
</dbReference>
<dbReference type="AlphaFoldDB" id="A0AAE0AR91"/>
<sequence>MGPNAGKWKMWVRDGVRLSIGPNEDNKLGKRPMTEENEFVTKKLRLGLNSEESFNISVDQSAGDFNEILEDSEKVGGPQKLRSLLEGFRYALDDCNLQDLGFSGPAFTWCNKRGSFDMVQKRLYRCVWNLQWKNLFPGSSVKRLEFWKSDHIPLLSSISQSICSSTSNILQGNRMFHFEDCWASEKGCADIVEET</sequence>
<dbReference type="Proteomes" id="UP001281410">
    <property type="component" value="Unassembled WGS sequence"/>
</dbReference>
<gene>
    <name evidence="1" type="ORF">Dsin_009250</name>
</gene>